<evidence type="ECO:0000313" key="2">
    <source>
        <dbReference type="EMBL" id="MDU0206359.1"/>
    </source>
</evidence>
<comment type="caution">
    <text evidence="2">The sequence shown here is derived from an EMBL/GenBank/DDBJ whole genome shotgun (WGS) entry which is preliminary data.</text>
</comment>
<dbReference type="PROSITE" id="PS51272">
    <property type="entry name" value="SLH"/>
    <property type="match status" value="2"/>
</dbReference>
<dbReference type="InterPro" id="IPR001119">
    <property type="entry name" value="SLH_dom"/>
</dbReference>
<evidence type="ECO:0000259" key="1">
    <source>
        <dbReference type="PROSITE" id="PS51272"/>
    </source>
</evidence>
<dbReference type="InterPro" id="IPR006626">
    <property type="entry name" value="PbH1"/>
</dbReference>
<keyword evidence="3" id="KW-1185">Reference proteome</keyword>
<dbReference type="Pfam" id="PF13229">
    <property type="entry name" value="Beta_helix"/>
    <property type="match status" value="1"/>
</dbReference>
<dbReference type="NCBIfam" id="TIGR03804">
    <property type="entry name" value="para_beta_helix"/>
    <property type="match status" value="1"/>
</dbReference>
<dbReference type="InterPro" id="IPR010502">
    <property type="entry name" value="Carb-bd_dom_fam9"/>
</dbReference>
<dbReference type="NCBIfam" id="NF041518">
    <property type="entry name" value="choice_anch_Q"/>
    <property type="match status" value="1"/>
</dbReference>
<dbReference type="SUPFAM" id="SSF49344">
    <property type="entry name" value="CBD9-like"/>
    <property type="match status" value="1"/>
</dbReference>
<dbReference type="InterPro" id="IPR011081">
    <property type="entry name" value="Big_4"/>
</dbReference>
<dbReference type="SMART" id="SM00710">
    <property type="entry name" value="PbH1"/>
    <property type="match status" value="4"/>
</dbReference>
<feature type="domain" description="SLH" evidence="1">
    <location>
        <begin position="921"/>
        <end position="975"/>
    </location>
</feature>
<dbReference type="InterPro" id="IPR022441">
    <property type="entry name" value="Para_beta_helix_rpt-2"/>
</dbReference>
<reference evidence="2 3" key="1">
    <citation type="submission" date="2023-10" db="EMBL/GenBank/DDBJ databases">
        <title>Paenibacillus strain PFR10 Genome sequencing and assembly.</title>
        <authorList>
            <person name="Kim I."/>
        </authorList>
    </citation>
    <scope>NUCLEOTIDE SEQUENCE [LARGE SCALE GENOMIC DNA]</scope>
    <source>
        <strain evidence="2 3">PFR10</strain>
    </source>
</reference>
<name>A0ABU3RPZ7_9BACL</name>
<feature type="domain" description="SLH" evidence="1">
    <location>
        <begin position="812"/>
        <end position="875"/>
    </location>
</feature>
<dbReference type="InterPro" id="IPR012334">
    <property type="entry name" value="Pectin_lyas_fold"/>
</dbReference>
<dbReference type="InterPro" id="IPR039448">
    <property type="entry name" value="Beta_helix"/>
</dbReference>
<dbReference type="InterPro" id="IPR059226">
    <property type="entry name" value="Choice_anch_Q_dom"/>
</dbReference>
<evidence type="ECO:0000313" key="3">
    <source>
        <dbReference type="Proteomes" id="UP001260980"/>
    </source>
</evidence>
<protein>
    <submittedName>
        <fullName evidence="2">Sugar-binding protein</fullName>
    </submittedName>
</protein>
<dbReference type="Pfam" id="PF07532">
    <property type="entry name" value="Big_4"/>
    <property type="match status" value="1"/>
</dbReference>
<organism evidence="2 3">
    <name type="scientific">Paenibacillus violae</name>
    <dbReference type="NCBI Taxonomy" id="3077234"/>
    <lineage>
        <taxon>Bacteria</taxon>
        <taxon>Bacillati</taxon>
        <taxon>Bacillota</taxon>
        <taxon>Bacilli</taxon>
        <taxon>Bacillales</taxon>
        <taxon>Paenibacillaceae</taxon>
        <taxon>Paenibacillus</taxon>
    </lineage>
</organism>
<dbReference type="Gene3D" id="2.160.20.10">
    <property type="entry name" value="Single-stranded right-handed beta-helix, Pectin lyase-like"/>
    <property type="match status" value="1"/>
</dbReference>
<gene>
    <name evidence="2" type="ORF">RQP52_35405</name>
</gene>
<dbReference type="Pfam" id="PF00395">
    <property type="entry name" value="SLH"/>
    <property type="match status" value="2"/>
</dbReference>
<dbReference type="RefSeq" id="WP_315956156.1">
    <property type="nucleotide sequence ID" value="NZ_JAWCUD010000024.1"/>
</dbReference>
<dbReference type="Pfam" id="PF06452">
    <property type="entry name" value="CBM9_1"/>
    <property type="match status" value="1"/>
</dbReference>
<dbReference type="InterPro" id="IPR011050">
    <property type="entry name" value="Pectin_lyase_fold/virulence"/>
</dbReference>
<accession>A0ABU3RPZ7</accession>
<dbReference type="Proteomes" id="UP001260980">
    <property type="component" value="Unassembled WGS sequence"/>
</dbReference>
<dbReference type="SUPFAM" id="SSF51126">
    <property type="entry name" value="Pectin lyase-like"/>
    <property type="match status" value="1"/>
</dbReference>
<proteinExistence type="predicted"/>
<dbReference type="EMBL" id="JAWCUD010000024">
    <property type="protein sequence ID" value="MDU0206359.1"/>
    <property type="molecule type" value="Genomic_DNA"/>
</dbReference>
<sequence>MAEGEANYNSKVAGGSDWSTYAKTNTNGITLTGHHIVVRNNHVHHMAGGGVGGGGDYITVENNDIHSNSWYTFYATSGISFMNDYDTDNNTTDFKIIVRNNRVYDNETKVKWERTKGYSDGNGIIFDVDEAYKGKKLVVNNVVYNNGGGGIHAYRSNNIHVINNTIYHNSRSPYLKYPNMDAQSADNSVFLNNISIARDEEDEYANLNSGWNNLFAYNVYGGNVRFLGQNEQVIDPKFVSVTEATYDFHLQADSPAIDQGTRTYAPSLDVEGNARPYGGPGSNGRVDIGAYESAFNSTNPVVDDSVQFNPAPPDQVLGAKAAQGTPTIDGQVDGLWSSAESFQALKISDKTKVAPLATMRLLWDEHNLYVLAEVKDANLKATGGNLFEHDSMEFFIDENNADTVAYQSDDSHYRVNYLNLKSVGKNATTSSFSSAATIVEGGYVIEAALPLRTITGAVGTVIGFDAGASDDSNYDGIRDNATMWSNQRFNSHASTQWFGNVTFAAAPTLASIQPVTVSTTAGTAPILPTVVTAVYSDNSTSTVNVLWDAVNPSSYVSPGTFAVNGTVSGTALKAVANVIVKAVNTPSNGGSSGSSGAAPMPSPSVIEGSLVRLTPTLTGTVATTHLTQELLLKLLAQAPNSGTGTKKAIVEVKPITGAQSYVQGLPIQFFQDGDGTNKLEIQTALATVTVQDHMLKAKEMTGSSKVELSIAATDTSSLKNELKEKIGHKPVLDLALLVDGKRIEWKNNQAPATVSIAYQPTEEERKNPEHIAIWYIDGEGKVVKIPSGKYDPAAGKVTFTTTHFSQYAVGYEVKSFGDLGSFSWAKHQIEVLVSKGVINGRSDTTFAPSESITRADFIALLARTLGLEAEASTNLSDVDASEGNNQFAPQQPITRQDMMVLIARAMNAAGKALPTAAAADLNPFIDGDQVSDYAEDSVAALVKAGFVQGDGVNLSPRAYTSRAEAAVLIYRIYMK</sequence>
<dbReference type="Gene3D" id="2.60.40.1190">
    <property type="match status" value="1"/>
</dbReference>